<reference evidence="2 3" key="1">
    <citation type="submission" date="2016-03" db="EMBL/GenBank/DDBJ databases">
        <authorList>
            <person name="Ploux O."/>
        </authorList>
    </citation>
    <scope>NUCLEOTIDE SEQUENCE [LARGE SCALE GENOMIC DNA]</scope>
    <source>
        <strain evidence="2 3">UAMH 11012</strain>
    </source>
</reference>
<sequence length="267" mass="29568">MDTQHPAQFLVVLLGLVDFLSAVLDIHESYTLQLRDQRLWGRKSRSFEGILVTHVTACLFATLAFFALMVLFVLASLSGDSLNLLLTLAVDVSLLSREVLKEGYSCWLAFATAVYQFTGFTLSVFSYGTRYTTLLRIGFTTMRTGSFMGWVTLAIQSYPHTTQTVPAALVSFAGFSMVCFAFWNIFHISNCDLVSLSQVNIWVFLSCSVSTKVLFIMKSAAPTARSRFAGLRLPCAAPDQVLKEGNCRWLYDQGKGIGRQGSRTLSA</sequence>
<feature type="transmembrane region" description="Helical" evidence="1">
    <location>
        <begin position="134"/>
        <end position="155"/>
    </location>
</feature>
<dbReference type="EMBL" id="FJOG01000007">
    <property type="protein sequence ID" value="CZR55708.1"/>
    <property type="molecule type" value="Genomic_DNA"/>
</dbReference>
<keyword evidence="1" id="KW-0472">Membrane</keyword>
<protein>
    <submittedName>
        <fullName evidence="2">Uncharacterized protein</fullName>
    </submittedName>
</protein>
<feature type="transmembrane region" description="Helical" evidence="1">
    <location>
        <begin position="107"/>
        <end position="128"/>
    </location>
</feature>
<proteinExistence type="predicted"/>
<organism evidence="2 3">
    <name type="scientific">Phialocephala subalpina</name>
    <dbReference type="NCBI Taxonomy" id="576137"/>
    <lineage>
        <taxon>Eukaryota</taxon>
        <taxon>Fungi</taxon>
        <taxon>Dikarya</taxon>
        <taxon>Ascomycota</taxon>
        <taxon>Pezizomycotina</taxon>
        <taxon>Leotiomycetes</taxon>
        <taxon>Helotiales</taxon>
        <taxon>Mollisiaceae</taxon>
        <taxon>Phialocephala</taxon>
        <taxon>Phialocephala fortinii species complex</taxon>
    </lineage>
</organism>
<feature type="transmembrane region" description="Helical" evidence="1">
    <location>
        <begin position="199"/>
        <end position="217"/>
    </location>
</feature>
<evidence type="ECO:0000313" key="3">
    <source>
        <dbReference type="Proteomes" id="UP000184330"/>
    </source>
</evidence>
<feature type="transmembrane region" description="Helical" evidence="1">
    <location>
        <begin position="47"/>
        <end position="75"/>
    </location>
</feature>
<keyword evidence="1" id="KW-0812">Transmembrane</keyword>
<keyword evidence="3" id="KW-1185">Reference proteome</keyword>
<feature type="transmembrane region" description="Helical" evidence="1">
    <location>
        <begin position="167"/>
        <end position="187"/>
    </location>
</feature>
<gene>
    <name evidence="2" type="ORF">PAC_05596</name>
</gene>
<name>A0A1L7WSF8_9HELO</name>
<accession>A0A1L7WSF8</accession>
<evidence type="ECO:0000256" key="1">
    <source>
        <dbReference type="SAM" id="Phobius"/>
    </source>
</evidence>
<dbReference type="AlphaFoldDB" id="A0A1L7WSF8"/>
<evidence type="ECO:0000313" key="2">
    <source>
        <dbReference type="EMBL" id="CZR55708.1"/>
    </source>
</evidence>
<dbReference type="Proteomes" id="UP000184330">
    <property type="component" value="Unassembled WGS sequence"/>
</dbReference>
<feature type="transmembrane region" description="Helical" evidence="1">
    <location>
        <begin position="6"/>
        <end position="26"/>
    </location>
</feature>
<keyword evidence="1" id="KW-1133">Transmembrane helix</keyword>